<proteinExistence type="predicted"/>
<dbReference type="OrthoDB" id="9797344at2"/>
<evidence type="ECO:0000313" key="2">
    <source>
        <dbReference type="EMBL" id="OEG21813.1"/>
    </source>
</evidence>
<dbReference type="CDD" id="cd00077">
    <property type="entry name" value="HDc"/>
    <property type="match status" value="1"/>
</dbReference>
<comment type="caution">
    <text evidence="2">The sequence shown here is derived from an EMBL/GenBank/DDBJ whole genome shotgun (WGS) entry which is preliminary data.</text>
</comment>
<feature type="domain" description="HD/PDEase" evidence="1">
    <location>
        <begin position="21"/>
        <end position="137"/>
    </location>
</feature>
<dbReference type="RefSeq" id="WP_069640797.1">
    <property type="nucleotide sequence ID" value="NZ_JAFBEZ010000004.1"/>
</dbReference>
<dbReference type="SMART" id="SM00471">
    <property type="entry name" value="HDc"/>
    <property type="match status" value="1"/>
</dbReference>
<protein>
    <submittedName>
        <fullName evidence="2">Metal-dependent phosphohydrolase</fullName>
    </submittedName>
</protein>
<organism evidence="2 3">
    <name type="scientific">Enterococcus ureilyticus</name>
    <dbReference type="NCBI Taxonomy" id="1131292"/>
    <lineage>
        <taxon>Bacteria</taxon>
        <taxon>Bacillati</taxon>
        <taxon>Bacillota</taxon>
        <taxon>Bacilli</taxon>
        <taxon>Lactobacillales</taxon>
        <taxon>Enterococcaceae</taxon>
        <taxon>Enterococcus</taxon>
    </lineage>
</organism>
<name>A0A1E5HA78_9ENTE</name>
<dbReference type="AlphaFoldDB" id="A0A1E5HA78"/>
<dbReference type="Pfam" id="PF01966">
    <property type="entry name" value="HD"/>
    <property type="match status" value="1"/>
</dbReference>
<accession>A0A1E5HA78</accession>
<dbReference type="EMBL" id="MIKC01000038">
    <property type="protein sequence ID" value="OEG21813.1"/>
    <property type="molecule type" value="Genomic_DNA"/>
</dbReference>
<keyword evidence="2" id="KW-0378">Hydrolase</keyword>
<reference evidence="3" key="1">
    <citation type="submission" date="2016-09" db="EMBL/GenBank/DDBJ databases">
        <authorList>
            <person name="Gulvik C.A."/>
        </authorList>
    </citation>
    <scope>NUCLEOTIDE SEQUENCE [LARGE SCALE GENOMIC DNA]</scope>
    <source>
        <strain evidence="3">LMG 26676</strain>
    </source>
</reference>
<evidence type="ECO:0000259" key="1">
    <source>
        <dbReference type="SMART" id="SM00471"/>
    </source>
</evidence>
<gene>
    <name evidence="2" type="ORF">BCR24_05890</name>
</gene>
<dbReference type="PANTHER" id="PTHR33594">
    <property type="entry name" value="SUPERFAMILY HYDROLASE, PUTATIVE (AFU_ORTHOLOGUE AFUA_1G03035)-RELATED"/>
    <property type="match status" value="1"/>
</dbReference>
<dbReference type="InterPro" id="IPR006674">
    <property type="entry name" value="HD_domain"/>
</dbReference>
<keyword evidence="3" id="KW-1185">Reference proteome</keyword>
<dbReference type="Gene3D" id="1.20.58.1910">
    <property type="match status" value="1"/>
</dbReference>
<dbReference type="STRING" id="1131292.BCR24_05890"/>
<dbReference type="PANTHER" id="PTHR33594:SF1">
    <property type="entry name" value="HD_PDEASE DOMAIN-CONTAINING PROTEIN"/>
    <property type="match status" value="1"/>
</dbReference>
<dbReference type="InterPro" id="IPR003607">
    <property type="entry name" value="HD/PDEase_dom"/>
</dbReference>
<dbReference type="Gene3D" id="1.10.472.50">
    <property type="entry name" value="HD-domain/PDEase-like"/>
    <property type="match status" value="1"/>
</dbReference>
<dbReference type="Proteomes" id="UP000094469">
    <property type="component" value="Unassembled WGS sequence"/>
</dbReference>
<dbReference type="GO" id="GO:0016787">
    <property type="term" value="F:hydrolase activity"/>
    <property type="evidence" value="ECO:0007669"/>
    <property type="project" value="UniProtKB-KW"/>
</dbReference>
<sequence>MRDQNIEAIKNYTKAIMLKDQTGHGMDHINRVVRLANKIADTEQCDHFVVIAAAYLHDTVDDKLVSDPEDAYKQLSEFLASLTISVSVVERIIHIVENISFSQTLTGTREKLSIEGQIVQDADRLDAMGAIGITRTIYYGGHKGNPIYDPKILPRTLQSKSEYRKDSTVINHFYEKIIRLNTGLNTNYAKKIGQKRQEFLEEFLKEFMKEWNE</sequence>
<evidence type="ECO:0000313" key="3">
    <source>
        <dbReference type="Proteomes" id="UP000094469"/>
    </source>
</evidence>
<dbReference type="SUPFAM" id="SSF109604">
    <property type="entry name" value="HD-domain/PDEase-like"/>
    <property type="match status" value="1"/>
</dbReference>